<dbReference type="PANTHER" id="PTHR32075">
    <property type="entry name" value="ISWI CHROMATIN-REMODELING COMPLEX SUBUNIT YPL216W-RELATED"/>
    <property type="match status" value="1"/>
</dbReference>
<keyword evidence="2 3" id="KW-0539">Nucleus</keyword>
<accession>A0A1X2HME1</accession>
<reference evidence="7 8" key="1">
    <citation type="submission" date="2016-07" db="EMBL/GenBank/DDBJ databases">
        <title>Pervasive Adenine N6-methylation of Active Genes in Fungi.</title>
        <authorList>
            <consortium name="DOE Joint Genome Institute"/>
            <person name="Mondo S.J."/>
            <person name="Dannebaum R.O."/>
            <person name="Kuo R.C."/>
            <person name="Labutti K."/>
            <person name="Haridas S."/>
            <person name="Kuo A."/>
            <person name="Salamov A."/>
            <person name="Ahrendt S.R."/>
            <person name="Lipzen A."/>
            <person name="Sullivan W."/>
            <person name="Andreopoulos W.B."/>
            <person name="Clum A."/>
            <person name="Lindquist E."/>
            <person name="Daum C."/>
            <person name="Ramamoorthy G.K."/>
            <person name="Gryganskyi A."/>
            <person name="Culley D."/>
            <person name="Magnuson J.K."/>
            <person name="James T.Y."/>
            <person name="O'Malley M.A."/>
            <person name="Stajich J.E."/>
            <person name="Spatafora J.W."/>
            <person name="Visel A."/>
            <person name="Grigoriev I.V."/>
        </authorList>
    </citation>
    <scope>NUCLEOTIDE SEQUENCE [LARGE SCALE GENOMIC DNA]</scope>
    <source>
        <strain evidence="7 8">NRRL 2496</strain>
    </source>
</reference>
<dbReference type="STRING" id="13706.A0A1X2HME1"/>
<feature type="domain" description="WAC" evidence="6">
    <location>
        <begin position="1"/>
        <end position="85"/>
    </location>
</feature>
<dbReference type="GO" id="GO:0000781">
    <property type="term" value="C:chromosome, telomeric region"/>
    <property type="evidence" value="ECO:0007669"/>
    <property type="project" value="GOC"/>
</dbReference>
<feature type="region of interest" description="Disordered" evidence="4">
    <location>
        <begin position="100"/>
        <end position="139"/>
    </location>
</feature>
<evidence type="ECO:0000256" key="4">
    <source>
        <dbReference type="SAM" id="MobiDB-lite"/>
    </source>
</evidence>
<dbReference type="OMA" id="YANKMGE"/>
<evidence type="ECO:0008006" key="9">
    <source>
        <dbReference type="Google" id="ProtNLM"/>
    </source>
</evidence>
<dbReference type="PROSITE" id="PS51136">
    <property type="entry name" value="WAC"/>
    <property type="match status" value="1"/>
</dbReference>
<evidence type="ECO:0000313" key="7">
    <source>
        <dbReference type="EMBL" id="ORZ00521.1"/>
    </source>
</evidence>
<feature type="domain" description="DDT" evidence="5">
    <location>
        <begin position="368"/>
        <end position="428"/>
    </location>
</feature>
<evidence type="ECO:0000256" key="2">
    <source>
        <dbReference type="ARBA" id="ARBA00023242"/>
    </source>
</evidence>
<dbReference type="InterPro" id="IPR013136">
    <property type="entry name" value="WSTF_Acf1_Cbp146"/>
</dbReference>
<dbReference type="PANTHER" id="PTHR32075:SF6">
    <property type="entry name" value="ISWI CHROMATIN-REMODELING COMPLEX SUBUNIT YPL216W-RELATED"/>
    <property type="match status" value="1"/>
</dbReference>
<dbReference type="InterPro" id="IPR018501">
    <property type="entry name" value="DDT_dom"/>
</dbReference>
<feature type="compositionally biased region" description="Basic and acidic residues" evidence="4">
    <location>
        <begin position="589"/>
        <end position="601"/>
    </location>
</feature>
<sequence length="892" mass="104186">MLYHQPIWVCEVTGRGGLTYEQALESEGRDDRNRVEFRFCETLRRRILLRVQFQTARLEPLVEDIYNQFRCDYAIGEIVHCELGDHIYLARVVDITPDPYGHQPPQHVNGKTYASSDDEETESEGDIHENSDSIPRQSNGRLRFPDAFLHPAPASPIPTSIHNTTATQTSYPLPLRYRVQLVNEYQMPIEDCVRIVGHNEIRRDKRVFCRYILQRFIRECAYRDSYIGAPWIIKSHVARYYGIDSTLPSALQEAQDIAYAKQARKRKLPGVKSATEKEAEKRARKEESMLQKARIKEEKERQREERRKQASIKYPIEDLDIPIYRKDPNANWTLIDMTSGVYTGPHNIPYPSGGRTPRPVPHKNALADDLFESVISIWSFLTVFSDPLELDPFSIDEFERALCSNTKSSLIINSNISLLNVIITERKQGIASDIASGVAMEDYVDEGPESKDASFARLRGSQVERGWRDQEQLRLSEDWDEEELDGPKGWELVLIGFLNDVATPELVPELDHILRHLVPRNNSTASEREKQYISLNLRQKLVVFAFLIDVVNESSLIKGYMEECQEQLTEFRRQKVELNKESKNIAARRAELDRKTRADKAENEDDEGNDSDEDEDEEDDESESSAEESDSSDKSEMTPRRGRHGRTSRQEKLLIKQQKEKEKEAQRKKMYEKQREAAKARNQELRQKAEERHKLEEDERVLRKKEEQLEKDMRQYMTLRVRPLGRDRFYNRYIYLDNVGTTDTYGTGRLYVQSPSEVDIHMMLERNHPPDDIALDQQQQPWGRGGGSWFILELMRNHGFDDEECEWLEKRFEAPSEASMSWWRYYSEPEEIQQLLSWLNPKGTREYKLKNEILKRQNFIIDSMKQRNQAIQKAETKQRITRTKAATMVANH</sequence>
<protein>
    <recommendedName>
        <fullName evidence="9">ATP-utilizing chromatin assembly and remodelling N-terminal-domain-containing protein</fullName>
    </recommendedName>
</protein>
<evidence type="ECO:0000259" key="6">
    <source>
        <dbReference type="PROSITE" id="PS51136"/>
    </source>
</evidence>
<dbReference type="GO" id="GO:0000785">
    <property type="term" value="C:chromatin"/>
    <property type="evidence" value="ECO:0007669"/>
    <property type="project" value="UniProtKB-ARBA"/>
</dbReference>
<dbReference type="SMART" id="SM00571">
    <property type="entry name" value="DDT"/>
    <property type="match status" value="1"/>
</dbReference>
<organism evidence="7 8">
    <name type="scientific">Syncephalastrum racemosum</name>
    <name type="common">Filamentous fungus</name>
    <dbReference type="NCBI Taxonomy" id="13706"/>
    <lineage>
        <taxon>Eukaryota</taxon>
        <taxon>Fungi</taxon>
        <taxon>Fungi incertae sedis</taxon>
        <taxon>Mucoromycota</taxon>
        <taxon>Mucoromycotina</taxon>
        <taxon>Mucoromycetes</taxon>
        <taxon>Mucorales</taxon>
        <taxon>Syncephalastraceae</taxon>
        <taxon>Syncephalastrum</taxon>
    </lineage>
</organism>
<gene>
    <name evidence="7" type="ORF">BCR43DRAFT_468665</name>
</gene>
<evidence type="ECO:0000256" key="3">
    <source>
        <dbReference type="PROSITE-ProRule" id="PRU00475"/>
    </source>
</evidence>
<feature type="compositionally biased region" description="Acidic residues" evidence="4">
    <location>
        <begin position="602"/>
        <end position="630"/>
    </location>
</feature>
<feature type="region of interest" description="Disordered" evidence="4">
    <location>
        <begin position="268"/>
        <end position="309"/>
    </location>
</feature>
<feature type="compositionally biased region" description="Basic and acidic residues" evidence="4">
    <location>
        <begin position="274"/>
        <end position="308"/>
    </location>
</feature>
<dbReference type="GO" id="GO:0005634">
    <property type="term" value="C:nucleus"/>
    <property type="evidence" value="ECO:0007669"/>
    <property type="project" value="UniProtKB-SubCell"/>
</dbReference>
<comment type="caution">
    <text evidence="7">The sequence shown here is derived from an EMBL/GenBank/DDBJ whole genome shotgun (WGS) entry which is preliminary data.</text>
</comment>
<dbReference type="GO" id="GO:0031509">
    <property type="term" value="P:subtelomeric heterochromatin formation"/>
    <property type="evidence" value="ECO:0007669"/>
    <property type="project" value="TreeGrafter"/>
</dbReference>
<keyword evidence="8" id="KW-1185">Reference proteome</keyword>
<dbReference type="InterPro" id="IPR028941">
    <property type="entry name" value="WHIM2_dom"/>
</dbReference>
<evidence type="ECO:0000313" key="8">
    <source>
        <dbReference type="Proteomes" id="UP000242180"/>
    </source>
</evidence>
<dbReference type="OrthoDB" id="332390at2759"/>
<dbReference type="AlphaFoldDB" id="A0A1X2HME1"/>
<proteinExistence type="predicted"/>
<dbReference type="EMBL" id="MCGN01000002">
    <property type="protein sequence ID" value="ORZ00521.1"/>
    <property type="molecule type" value="Genomic_DNA"/>
</dbReference>
<dbReference type="Pfam" id="PF02791">
    <property type="entry name" value="DDT"/>
    <property type="match status" value="1"/>
</dbReference>
<feature type="compositionally biased region" description="Basic and acidic residues" evidence="4">
    <location>
        <begin position="648"/>
        <end position="698"/>
    </location>
</feature>
<dbReference type="InParanoid" id="A0A1X2HME1"/>
<name>A0A1X2HME1_SYNRA</name>
<dbReference type="Proteomes" id="UP000242180">
    <property type="component" value="Unassembled WGS sequence"/>
</dbReference>
<dbReference type="Pfam" id="PF15613">
    <property type="entry name" value="WSD"/>
    <property type="match status" value="1"/>
</dbReference>
<comment type="subcellular location">
    <subcellularLocation>
        <location evidence="1 3">Nucleus</location>
    </subcellularLocation>
</comment>
<dbReference type="PROSITE" id="PS50827">
    <property type="entry name" value="DDT"/>
    <property type="match status" value="1"/>
</dbReference>
<feature type="region of interest" description="Disordered" evidence="4">
    <location>
        <begin position="589"/>
        <end position="698"/>
    </location>
</feature>
<evidence type="ECO:0000256" key="1">
    <source>
        <dbReference type="ARBA" id="ARBA00004123"/>
    </source>
</evidence>
<dbReference type="Pfam" id="PF10537">
    <property type="entry name" value="WAC_Acf1_DNA_bd"/>
    <property type="match status" value="1"/>
</dbReference>
<evidence type="ECO:0000259" key="5">
    <source>
        <dbReference type="PROSITE" id="PS50827"/>
    </source>
</evidence>